<evidence type="ECO:0000313" key="2">
    <source>
        <dbReference type="EMBL" id="KAD6455034.1"/>
    </source>
</evidence>
<gene>
    <name evidence="2" type="ORF">E3N88_09740</name>
</gene>
<comment type="caution">
    <text evidence="2">The sequence shown here is derived from an EMBL/GenBank/DDBJ whole genome shotgun (WGS) entry which is preliminary data.</text>
</comment>
<proteinExistence type="predicted"/>
<dbReference type="SUPFAM" id="SSF101148">
    <property type="entry name" value="Plant invertase/pectin methylesterase inhibitor"/>
    <property type="match status" value="1"/>
</dbReference>
<evidence type="ECO:0000313" key="3">
    <source>
        <dbReference type="Proteomes" id="UP000326396"/>
    </source>
</evidence>
<accession>A0A5N6PJZ6</accession>
<protein>
    <recommendedName>
        <fullName evidence="1">Pectinesterase inhibitor domain-containing protein</fullName>
    </recommendedName>
</protein>
<keyword evidence="3" id="KW-1185">Reference proteome</keyword>
<dbReference type="InterPro" id="IPR035513">
    <property type="entry name" value="Invertase/methylesterase_inhib"/>
</dbReference>
<reference evidence="2 3" key="1">
    <citation type="submission" date="2019-05" db="EMBL/GenBank/DDBJ databases">
        <title>Mikania micrantha, genome provides insights into the molecular mechanism of rapid growth.</title>
        <authorList>
            <person name="Liu B."/>
        </authorList>
    </citation>
    <scope>NUCLEOTIDE SEQUENCE [LARGE SCALE GENOMIC DNA]</scope>
    <source>
        <strain evidence="2">NLD-2019</strain>
        <tissue evidence="2">Leaf</tissue>
    </source>
</reference>
<dbReference type="AlphaFoldDB" id="A0A5N6PJZ6"/>
<feature type="domain" description="Pectinesterase inhibitor" evidence="1">
    <location>
        <begin position="21"/>
        <end position="100"/>
    </location>
</feature>
<dbReference type="Pfam" id="PF04043">
    <property type="entry name" value="PMEI"/>
    <property type="match status" value="1"/>
</dbReference>
<dbReference type="OrthoDB" id="1915198at2759"/>
<organism evidence="2 3">
    <name type="scientific">Mikania micrantha</name>
    <name type="common">bitter vine</name>
    <dbReference type="NCBI Taxonomy" id="192012"/>
    <lineage>
        <taxon>Eukaryota</taxon>
        <taxon>Viridiplantae</taxon>
        <taxon>Streptophyta</taxon>
        <taxon>Embryophyta</taxon>
        <taxon>Tracheophyta</taxon>
        <taxon>Spermatophyta</taxon>
        <taxon>Magnoliopsida</taxon>
        <taxon>eudicotyledons</taxon>
        <taxon>Gunneridae</taxon>
        <taxon>Pentapetalae</taxon>
        <taxon>asterids</taxon>
        <taxon>campanulids</taxon>
        <taxon>Asterales</taxon>
        <taxon>Asteraceae</taxon>
        <taxon>Asteroideae</taxon>
        <taxon>Heliantheae alliance</taxon>
        <taxon>Eupatorieae</taxon>
        <taxon>Mikania</taxon>
    </lineage>
</organism>
<dbReference type="GO" id="GO:0004857">
    <property type="term" value="F:enzyme inhibitor activity"/>
    <property type="evidence" value="ECO:0007669"/>
    <property type="project" value="InterPro"/>
</dbReference>
<dbReference type="Gene3D" id="1.20.140.40">
    <property type="entry name" value="Invertase/pectin methylesterase inhibitor family protein"/>
    <property type="match status" value="1"/>
</dbReference>
<evidence type="ECO:0000259" key="1">
    <source>
        <dbReference type="Pfam" id="PF04043"/>
    </source>
</evidence>
<dbReference type="EMBL" id="SZYD01000004">
    <property type="protein sequence ID" value="KAD6455034.1"/>
    <property type="molecule type" value="Genomic_DNA"/>
</dbReference>
<sequence length="159" mass="17703">MVASQTKEANLANKQLEGIEHKIEEFKTILTKREEGSASESSKNCLVQCQENLEEAIDGVKMGIESINDQDLEKANVDISGISTDVETCNDCFIELDVKDKDINAFTEWILAYDSRSTFLRYRSPITSKLVAVINGATAVFVAKSKTITVCRRTCTQEQ</sequence>
<name>A0A5N6PJZ6_9ASTR</name>
<dbReference type="Proteomes" id="UP000326396">
    <property type="component" value="Linkage Group LG12"/>
</dbReference>
<dbReference type="InterPro" id="IPR006501">
    <property type="entry name" value="Pectinesterase_inhib_dom"/>
</dbReference>